<gene>
    <name evidence="2" type="ORF">Nepgr_017565</name>
</gene>
<evidence type="ECO:0000256" key="1">
    <source>
        <dbReference type="SAM" id="MobiDB-lite"/>
    </source>
</evidence>
<feature type="region of interest" description="Disordered" evidence="1">
    <location>
        <begin position="64"/>
        <end position="93"/>
    </location>
</feature>
<proteinExistence type="predicted"/>
<comment type="caution">
    <text evidence="2">The sequence shown here is derived from an EMBL/GenBank/DDBJ whole genome shotgun (WGS) entry which is preliminary data.</text>
</comment>
<protein>
    <submittedName>
        <fullName evidence="2">Uncharacterized protein</fullName>
    </submittedName>
</protein>
<dbReference type="Proteomes" id="UP001279734">
    <property type="component" value="Unassembled WGS sequence"/>
</dbReference>
<evidence type="ECO:0000313" key="3">
    <source>
        <dbReference type="Proteomes" id="UP001279734"/>
    </source>
</evidence>
<dbReference type="EMBL" id="BSYO01000015">
    <property type="protein sequence ID" value="GMH15724.1"/>
    <property type="molecule type" value="Genomic_DNA"/>
</dbReference>
<accession>A0AAD3SRT0</accession>
<name>A0AAD3SRT0_NEPGR</name>
<feature type="compositionally biased region" description="Polar residues" evidence="1">
    <location>
        <begin position="83"/>
        <end position="93"/>
    </location>
</feature>
<organism evidence="2 3">
    <name type="scientific">Nepenthes gracilis</name>
    <name type="common">Slender pitcher plant</name>
    <dbReference type="NCBI Taxonomy" id="150966"/>
    <lineage>
        <taxon>Eukaryota</taxon>
        <taxon>Viridiplantae</taxon>
        <taxon>Streptophyta</taxon>
        <taxon>Embryophyta</taxon>
        <taxon>Tracheophyta</taxon>
        <taxon>Spermatophyta</taxon>
        <taxon>Magnoliopsida</taxon>
        <taxon>eudicotyledons</taxon>
        <taxon>Gunneridae</taxon>
        <taxon>Pentapetalae</taxon>
        <taxon>Caryophyllales</taxon>
        <taxon>Nepenthaceae</taxon>
        <taxon>Nepenthes</taxon>
    </lineage>
</organism>
<evidence type="ECO:0000313" key="2">
    <source>
        <dbReference type="EMBL" id="GMH15724.1"/>
    </source>
</evidence>
<sequence length="93" mass="10468">MNIFRSTAIARAPQAFSKLDWSVPSRSMQRVSPVAGKRDGNQCGGRRAQDGGLAFPVLSREKPNVARVRFQKRDKRDRRDTEPVSSTHRNQAC</sequence>
<reference evidence="2" key="1">
    <citation type="submission" date="2023-05" db="EMBL/GenBank/DDBJ databases">
        <title>Nepenthes gracilis genome sequencing.</title>
        <authorList>
            <person name="Fukushima K."/>
        </authorList>
    </citation>
    <scope>NUCLEOTIDE SEQUENCE</scope>
    <source>
        <strain evidence="2">SING2019-196</strain>
    </source>
</reference>
<dbReference type="AlphaFoldDB" id="A0AAD3SRT0"/>
<feature type="region of interest" description="Disordered" evidence="1">
    <location>
        <begin position="25"/>
        <end position="52"/>
    </location>
</feature>
<keyword evidence="3" id="KW-1185">Reference proteome</keyword>